<keyword evidence="4" id="KW-1185">Reference proteome</keyword>
<dbReference type="Pfam" id="PF13637">
    <property type="entry name" value="Ank_4"/>
    <property type="match status" value="1"/>
</dbReference>
<feature type="repeat" description="ANK" evidence="1">
    <location>
        <begin position="202"/>
        <end position="226"/>
    </location>
</feature>
<protein>
    <submittedName>
        <fullName evidence="3">Uncharacterized protein</fullName>
    </submittedName>
</protein>
<evidence type="ECO:0000313" key="4">
    <source>
        <dbReference type="Proteomes" id="UP000041254"/>
    </source>
</evidence>
<dbReference type="InterPro" id="IPR002110">
    <property type="entry name" value="Ankyrin_rpt"/>
</dbReference>
<dbReference type="PhylomeDB" id="A0A0G4H3V3"/>
<accession>A0A0G4H3V3</accession>
<sequence length="243" mass="26488">MWGLLHTQRSPRLQDQEGDSEGDGHSRLSGVDGECYIQLRRVDEGDAQQAVHHTQTDHPKIASASSEHIPLLLDDGQGLVTEPQLPDVTDDITKAPRRFEQVPLVGAPAADEWKQTDDLMNSIQSAILASDEEGLRKVLAGLSPEQAERSLTGYGSEAQLLSAAIFGFASAIHLAAGVCSRVEVFEVLFQDRHHLLKLKDSYGVTPLHFAARNGSVGVVEKFVEWGGKELLEAQDSVKMRTSS</sequence>
<dbReference type="OrthoDB" id="20872at2759"/>
<keyword evidence="1" id="KW-0040">ANK repeat</keyword>
<dbReference type="Gene3D" id="1.25.40.20">
    <property type="entry name" value="Ankyrin repeat-containing domain"/>
    <property type="match status" value="1"/>
</dbReference>
<dbReference type="PROSITE" id="PS50088">
    <property type="entry name" value="ANK_REPEAT"/>
    <property type="match status" value="1"/>
</dbReference>
<reference evidence="3 4" key="1">
    <citation type="submission" date="2014-11" db="EMBL/GenBank/DDBJ databases">
        <authorList>
            <person name="Zhu J."/>
            <person name="Qi W."/>
            <person name="Song R."/>
        </authorList>
    </citation>
    <scope>NUCLEOTIDE SEQUENCE [LARGE SCALE GENOMIC DNA]</scope>
</reference>
<evidence type="ECO:0000313" key="3">
    <source>
        <dbReference type="EMBL" id="CEM38223.1"/>
    </source>
</evidence>
<dbReference type="InterPro" id="IPR036770">
    <property type="entry name" value="Ankyrin_rpt-contain_sf"/>
</dbReference>
<feature type="region of interest" description="Disordered" evidence="2">
    <location>
        <begin position="1"/>
        <end position="30"/>
    </location>
</feature>
<gene>
    <name evidence="3" type="ORF">Vbra_19566</name>
</gene>
<proteinExistence type="predicted"/>
<dbReference type="Proteomes" id="UP000041254">
    <property type="component" value="Unassembled WGS sequence"/>
</dbReference>
<dbReference type="AlphaFoldDB" id="A0A0G4H3V3"/>
<name>A0A0G4H3V3_VITBC</name>
<dbReference type="EMBL" id="CDMY01000973">
    <property type="protein sequence ID" value="CEM38223.1"/>
    <property type="molecule type" value="Genomic_DNA"/>
</dbReference>
<dbReference type="PROSITE" id="PS50297">
    <property type="entry name" value="ANK_REP_REGION"/>
    <property type="match status" value="1"/>
</dbReference>
<evidence type="ECO:0000256" key="1">
    <source>
        <dbReference type="PROSITE-ProRule" id="PRU00023"/>
    </source>
</evidence>
<organism evidence="3 4">
    <name type="scientific">Vitrella brassicaformis (strain CCMP3155)</name>
    <dbReference type="NCBI Taxonomy" id="1169540"/>
    <lineage>
        <taxon>Eukaryota</taxon>
        <taxon>Sar</taxon>
        <taxon>Alveolata</taxon>
        <taxon>Colpodellida</taxon>
        <taxon>Vitrellaceae</taxon>
        <taxon>Vitrella</taxon>
    </lineage>
</organism>
<evidence type="ECO:0000256" key="2">
    <source>
        <dbReference type="SAM" id="MobiDB-lite"/>
    </source>
</evidence>
<dbReference type="InParanoid" id="A0A0G4H3V3"/>
<dbReference type="VEuPathDB" id="CryptoDB:Vbra_19566"/>
<dbReference type="SUPFAM" id="SSF48403">
    <property type="entry name" value="Ankyrin repeat"/>
    <property type="match status" value="1"/>
</dbReference>